<dbReference type="Proteomes" id="UP000675163">
    <property type="component" value="Unassembled WGS sequence"/>
</dbReference>
<dbReference type="Gene3D" id="1.10.260.40">
    <property type="entry name" value="lambda repressor-like DNA-binding domains"/>
    <property type="match status" value="1"/>
</dbReference>
<dbReference type="InterPro" id="IPR028082">
    <property type="entry name" value="Peripla_BP_I"/>
</dbReference>
<dbReference type="GO" id="GO:0000976">
    <property type="term" value="F:transcription cis-regulatory region binding"/>
    <property type="evidence" value="ECO:0007669"/>
    <property type="project" value="TreeGrafter"/>
</dbReference>
<dbReference type="Pfam" id="PF00356">
    <property type="entry name" value="LacI"/>
    <property type="match status" value="1"/>
</dbReference>
<dbReference type="PANTHER" id="PTHR30146:SF109">
    <property type="entry name" value="HTH-TYPE TRANSCRIPTIONAL REGULATOR GALS"/>
    <property type="match status" value="1"/>
</dbReference>
<reference evidence="6" key="1">
    <citation type="submission" date="2021-02" db="EMBL/GenBank/DDBJ databases">
        <title>Sequencing the genomes of 1000 actinobacteria strains.</title>
        <authorList>
            <person name="Klenk H.-P."/>
        </authorList>
    </citation>
    <scope>NUCLEOTIDE SEQUENCE</scope>
    <source>
        <strain evidence="6">DSM 22850</strain>
    </source>
</reference>
<dbReference type="PROSITE" id="PS50932">
    <property type="entry name" value="HTH_LACI_2"/>
    <property type="match status" value="1"/>
</dbReference>
<dbReference type="AlphaFoldDB" id="A0A940T505"/>
<dbReference type="GO" id="GO:0003700">
    <property type="term" value="F:DNA-binding transcription factor activity"/>
    <property type="evidence" value="ECO:0007669"/>
    <property type="project" value="TreeGrafter"/>
</dbReference>
<name>A0A940T505_9MICO</name>
<keyword evidence="1" id="KW-0805">Transcription regulation</keyword>
<evidence type="ECO:0000256" key="2">
    <source>
        <dbReference type="ARBA" id="ARBA00023125"/>
    </source>
</evidence>
<dbReference type="InterPro" id="IPR000843">
    <property type="entry name" value="HTH_LacI"/>
</dbReference>
<sequence length="337" mass="34897">MSHTPGARAPSMLDVARAAGVSAQTVSRVLRDHPYVAPEKQARVLRAVEALGYRRNPAAQALSSGRTSVIGLVSMTGDSYAGAITQSSIEYAADARGYVVVGAHATRATPEAIHDALERVTRLGAEAIILAHPVDHLAARTQRLIAGLPTVSLSGAASIGGASLAIDQAEVARLATSHLLALGHRSVWHLSGPGDWADSVAREHAWRTTLQAADAAIPPVLHGDWSPAGGYAAGLTLPADATAVFASNDEMAFGLIHALRETGRRVPEDVSVVGVDDVPLAAYSAPPLTTVAQPFAPLGAAAVAALTARLEGGRDPDPQTFVPQLVVRKSTAQPRSH</sequence>
<dbReference type="SUPFAM" id="SSF47413">
    <property type="entry name" value="lambda repressor-like DNA-binding domains"/>
    <property type="match status" value="1"/>
</dbReference>
<evidence type="ECO:0000256" key="4">
    <source>
        <dbReference type="SAM" id="MobiDB-lite"/>
    </source>
</evidence>
<comment type="caution">
    <text evidence="6">The sequence shown here is derived from an EMBL/GenBank/DDBJ whole genome shotgun (WGS) entry which is preliminary data.</text>
</comment>
<dbReference type="Pfam" id="PF13377">
    <property type="entry name" value="Peripla_BP_3"/>
    <property type="match status" value="1"/>
</dbReference>
<dbReference type="InterPro" id="IPR046335">
    <property type="entry name" value="LacI/GalR-like_sensor"/>
</dbReference>
<dbReference type="SMART" id="SM00354">
    <property type="entry name" value="HTH_LACI"/>
    <property type="match status" value="1"/>
</dbReference>
<evidence type="ECO:0000256" key="3">
    <source>
        <dbReference type="ARBA" id="ARBA00023163"/>
    </source>
</evidence>
<dbReference type="EMBL" id="JAFIDA010000001">
    <property type="protein sequence ID" value="MBP1327513.1"/>
    <property type="molecule type" value="Genomic_DNA"/>
</dbReference>
<gene>
    <name evidence="6" type="ORF">JOF28_002745</name>
</gene>
<dbReference type="InterPro" id="IPR010982">
    <property type="entry name" value="Lambda_DNA-bd_dom_sf"/>
</dbReference>
<organism evidence="6 7">
    <name type="scientific">Leucobacter exalbidus</name>
    <dbReference type="NCBI Taxonomy" id="662960"/>
    <lineage>
        <taxon>Bacteria</taxon>
        <taxon>Bacillati</taxon>
        <taxon>Actinomycetota</taxon>
        <taxon>Actinomycetes</taxon>
        <taxon>Micrococcales</taxon>
        <taxon>Microbacteriaceae</taxon>
        <taxon>Leucobacter</taxon>
    </lineage>
</organism>
<evidence type="ECO:0000313" key="7">
    <source>
        <dbReference type="Proteomes" id="UP000675163"/>
    </source>
</evidence>
<evidence type="ECO:0000313" key="6">
    <source>
        <dbReference type="EMBL" id="MBP1327513.1"/>
    </source>
</evidence>
<protein>
    <submittedName>
        <fullName evidence="6">DNA-binding LacI/PurR family transcriptional regulator</fullName>
    </submittedName>
</protein>
<feature type="domain" description="HTH lacI-type" evidence="5">
    <location>
        <begin position="10"/>
        <end position="64"/>
    </location>
</feature>
<accession>A0A940T505</accession>
<keyword evidence="7" id="KW-1185">Reference proteome</keyword>
<feature type="region of interest" description="Disordered" evidence="4">
    <location>
        <begin position="313"/>
        <end position="337"/>
    </location>
</feature>
<evidence type="ECO:0000259" key="5">
    <source>
        <dbReference type="PROSITE" id="PS50932"/>
    </source>
</evidence>
<dbReference type="RefSeq" id="WP_209706396.1">
    <property type="nucleotide sequence ID" value="NZ_JAFIDA010000001.1"/>
</dbReference>
<dbReference type="CDD" id="cd01392">
    <property type="entry name" value="HTH_LacI"/>
    <property type="match status" value="1"/>
</dbReference>
<proteinExistence type="predicted"/>
<dbReference type="PROSITE" id="PS00356">
    <property type="entry name" value="HTH_LACI_1"/>
    <property type="match status" value="1"/>
</dbReference>
<dbReference type="SUPFAM" id="SSF53822">
    <property type="entry name" value="Periplasmic binding protein-like I"/>
    <property type="match status" value="1"/>
</dbReference>
<keyword evidence="2 6" id="KW-0238">DNA-binding</keyword>
<dbReference type="PANTHER" id="PTHR30146">
    <property type="entry name" value="LACI-RELATED TRANSCRIPTIONAL REPRESSOR"/>
    <property type="match status" value="1"/>
</dbReference>
<keyword evidence="3" id="KW-0804">Transcription</keyword>
<evidence type="ECO:0000256" key="1">
    <source>
        <dbReference type="ARBA" id="ARBA00023015"/>
    </source>
</evidence>
<dbReference type="Gene3D" id="3.40.50.2300">
    <property type="match status" value="2"/>
</dbReference>